<organism evidence="1 2">
    <name type="scientific">Bacillus manliponensis</name>
    <dbReference type="NCBI Taxonomy" id="574376"/>
    <lineage>
        <taxon>Bacteria</taxon>
        <taxon>Bacillati</taxon>
        <taxon>Bacillota</taxon>
        <taxon>Bacilli</taxon>
        <taxon>Bacillales</taxon>
        <taxon>Bacillaceae</taxon>
        <taxon>Bacillus</taxon>
        <taxon>Bacillus cereus group</taxon>
    </lineage>
</organism>
<proteinExistence type="predicted"/>
<evidence type="ECO:0000313" key="1">
    <source>
        <dbReference type="EMBL" id="KEK20688.1"/>
    </source>
</evidence>
<sequence length="54" mass="6347">MGNRLRFAVEERKKQLIDKLIRAGIYKVPGKQLYELSLSELERELENIKECVKA</sequence>
<dbReference type="RefSeq" id="WP_034636998.1">
    <property type="nucleotide sequence ID" value="NZ_CBCSJC010000020.1"/>
</dbReference>
<evidence type="ECO:0000313" key="2">
    <source>
        <dbReference type="Proteomes" id="UP000027822"/>
    </source>
</evidence>
<reference evidence="1 2" key="1">
    <citation type="submission" date="2014-06" db="EMBL/GenBank/DDBJ databases">
        <title>Draft genome sequence of Bacillus manliponensis JCM 15802 (MCCC 1A00708).</title>
        <authorList>
            <person name="Lai Q."/>
            <person name="Liu Y."/>
            <person name="Shao Z."/>
        </authorList>
    </citation>
    <scope>NUCLEOTIDE SEQUENCE [LARGE SCALE GENOMIC DNA]</scope>
    <source>
        <strain evidence="1 2">JCM 15802</strain>
    </source>
</reference>
<keyword evidence="1" id="KW-0418">Kinase</keyword>
<dbReference type="GO" id="GO:0016301">
    <property type="term" value="F:kinase activity"/>
    <property type="evidence" value="ECO:0007669"/>
    <property type="project" value="UniProtKB-KW"/>
</dbReference>
<gene>
    <name evidence="1" type="ORF">BAMA_14870</name>
</gene>
<comment type="caution">
    <text evidence="1">The sequence shown here is derived from an EMBL/GenBank/DDBJ whole genome shotgun (WGS) entry which is preliminary data.</text>
</comment>
<name>A0A073KED9_9BACI</name>
<protein>
    <submittedName>
        <fullName evidence="1">Histidine kinase</fullName>
    </submittedName>
</protein>
<dbReference type="STRING" id="574376.BAMA_14870"/>
<keyword evidence="1" id="KW-0808">Transferase</keyword>
<dbReference type="InterPro" id="IPR025072">
    <property type="entry name" value="Fur_reg_FbpA"/>
</dbReference>
<dbReference type="OrthoDB" id="2941155at2"/>
<dbReference type="Proteomes" id="UP000027822">
    <property type="component" value="Unassembled WGS sequence"/>
</dbReference>
<dbReference type="EMBL" id="JOTN01000003">
    <property type="protein sequence ID" value="KEK20688.1"/>
    <property type="molecule type" value="Genomic_DNA"/>
</dbReference>
<keyword evidence="2" id="KW-1185">Reference proteome</keyword>
<dbReference type="AlphaFoldDB" id="A0A073KED9"/>
<accession>A0A073KED9</accession>
<dbReference type="Pfam" id="PF13076">
    <property type="entry name" value="Fur_reg_FbpA"/>
    <property type="match status" value="1"/>
</dbReference>